<dbReference type="SUPFAM" id="SSF48452">
    <property type="entry name" value="TPR-like"/>
    <property type="match status" value="2"/>
</dbReference>
<dbReference type="InterPro" id="IPR011990">
    <property type="entry name" value="TPR-like_helical_dom_sf"/>
</dbReference>
<keyword evidence="5" id="KW-0547">Nucleotide-binding</keyword>
<dbReference type="Pfam" id="PF07730">
    <property type="entry name" value="HisKA_3"/>
    <property type="match status" value="1"/>
</dbReference>
<evidence type="ECO:0000256" key="8">
    <source>
        <dbReference type="ARBA" id="ARBA00023012"/>
    </source>
</evidence>
<evidence type="ECO:0000256" key="6">
    <source>
        <dbReference type="ARBA" id="ARBA00022777"/>
    </source>
</evidence>
<dbReference type="RefSeq" id="WP_341839692.1">
    <property type="nucleotide sequence ID" value="NZ_CP149792.1"/>
</dbReference>
<dbReference type="GO" id="GO:0016301">
    <property type="term" value="F:kinase activity"/>
    <property type="evidence" value="ECO:0007669"/>
    <property type="project" value="UniProtKB-KW"/>
</dbReference>
<keyword evidence="9" id="KW-0175">Coiled coil</keyword>
<dbReference type="PANTHER" id="PTHR24421">
    <property type="entry name" value="NITRATE/NITRITE SENSOR PROTEIN NARX-RELATED"/>
    <property type="match status" value="1"/>
</dbReference>
<evidence type="ECO:0000256" key="11">
    <source>
        <dbReference type="SAM" id="SignalP"/>
    </source>
</evidence>
<keyword evidence="3" id="KW-0597">Phosphoprotein</keyword>
<feature type="chain" id="PRO_5046331896" description="histidine kinase" evidence="11">
    <location>
        <begin position="20"/>
        <end position="647"/>
    </location>
</feature>
<evidence type="ECO:0000256" key="1">
    <source>
        <dbReference type="ARBA" id="ARBA00000085"/>
    </source>
</evidence>
<keyword evidence="4" id="KW-0808">Transferase</keyword>
<evidence type="ECO:0000256" key="7">
    <source>
        <dbReference type="ARBA" id="ARBA00022840"/>
    </source>
</evidence>
<evidence type="ECO:0000256" key="10">
    <source>
        <dbReference type="SAM" id="Phobius"/>
    </source>
</evidence>
<keyword evidence="14" id="KW-1185">Reference proteome</keyword>
<dbReference type="PROSITE" id="PS50109">
    <property type="entry name" value="HIS_KIN"/>
    <property type="match status" value="1"/>
</dbReference>
<feature type="domain" description="Histidine kinase" evidence="12">
    <location>
        <begin position="462"/>
        <end position="647"/>
    </location>
</feature>
<dbReference type="Gene3D" id="1.20.5.1930">
    <property type="match status" value="1"/>
</dbReference>
<evidence type="ECO:0000259" key="12">
    <source>
        <dbReference type="PROSITE" id="PS50109"/>
    </source>
</evidence>
<dbReference type="InterPro" id="IPR050482">
    <property type="entry name" value="Sensor_HK_TwoCompSys"/>
</dbReference>
<evidence type="ECO:0000256" key="2">
    <source>
        <dbReference type="ARBA" id="ARBA00012438"/>
    </source>
</evidence>
<reference evidence="13 14" key="1">
    <citation type="submission" date="2024-03" db="EMBL/GenBank/DDBJ databases">
        <title>Chitinophaga caseinilytica sp. nov., a casein hydrolysing bacterium isolated from forest soil.</title>
        <authorList>
            <person name="Lee D.S."/>
            <person name="Han D.M."/>
            <person name="Baek J.H."/>
            <person name="Choi D.G."/>
            <person name="Jeon J.H."/>
            <person name="Jeon C.O."/>
        </authorList>
    </citation>
    <scope>NUCLEOTIDE SEQUENCE [LARGE SCALE GENOMIC DNA]</scope>
    <source>
        <strain evidence="13 14">KACC 19118</strain>
    </source>
</reference>
<evidence type="ECO:0000313" key="14">
    <source>
        <dbReference type="Proteomes" id="UP001449657"/>
    </source>
</evidence>
<dbReference type="Gene3D" id="1.25.40.10">
    <property type="entry name" value="Tetratricopeptide repeat domain"/>
    <property type="match status" value="2"/>
</dbReference>
<organism evidence="13 14">
    <name type="scientific">Chitinophaga caseinilytica</name>
    <dbReference type="NCBI Taxonomy" id="2267521"/>
    <lineage>
        <taxon>Bacteria</taxon>
        <taxon>Pseudomonadati</taxon>
        <taxon>Bacteroidota</taxon>
        <taxon>Chitinophagia</taxon>
        <taxon>Chitinophagales</taxon>
        <taxon>Chitinophagaceae</taxon>
        <taxon>Chitinophaga</taxon>
    </lineage>
</organism>
<dbReference type="Proteomes" id="UP001449657">
    <property type="component" value="Chromosome"/>
</dbReference>
<feature type="coiled-coil region" evidence="9">
    <location>
        <begin position="423"/>
        <end position="466"/>
    </location>
</feature>
<protein>
    <recommendedName>
        <fullName evidence="2">histidine kinase</fullName>
        <ecNumber evidence="2">2.7.13.3</ecNumber>
    </recommendedName>
</protein>
<keyword evidence="10" id="KW-0812">Transmembrane</keyword>
<keyword evidence="10" id="KW-1133">Transmembrane helix</keyword>
<dbReference type="InterPro" id="IPR005467">
    <property type="entry name" value="His_kinase_dom"/>
</dbReference>
<keyword evidence="8" id="KW-0902">Two-component regulatory system</keyword>
<dbReference type="PANTHER" id="PTHR24421:SF10">
    <property type="entry name" value="NITRATE_NITRITE SENSOR PROTEIN NARQ"/>
    <property type="match status" value="1"/>
</dbReference>
<dbReference type="EMBL" id="CP150096">
    <property type="protein sequence ID" value="WZN44933.1"/>
    <property type="molecule type" value="Genomic_DNA"/>
</dbReference>
<dbReference type="Pfam" id="PF02518">
    <property type="entry name" value="HATPase_c"/>
    <property type="match status" value="1"/>
</dbReference>
<evidence type="ECO:0000256" key="4">
    <source>
        <dbReference type="ARBA" id="ARBA00022679"/>
    </source>
</evidence>
<comment type="catalytic activity">
    <reaction evidence="1">
        <text>ATP + protein L-histidine = ADP + protein N-phospho-L-histidine.</text>
        <dbReference type="EC" id="2.7.13.3"/>
    </reaction>
</comment>
<gene>
    <name evidence="13" type="ORF">WJU22_18720</name>
</gene>
<dbReference type="CDD" id="cd16917">
    <property type="entry name" value="HATPase_UhpB-NarQ-NarX-like"/>
    <property type="match status" value="1"/>
</dbReference>
<sequence>MKTSFFTFLLTLVAFVASAQPVVNETRYVDSLLQLEKNGANDSIRACASFQLSDFWSYSDTARSRQHLELGKRLAGQNGYLQAMGTFFEAGFYFDLDYDRALALYEESANRFSQFLTKESYVYQARAWRNMGAIYQRKDNESEMVHLIITKSIPLAEKAGETARVGSYYTDVGMIFMNIQEYGKAAVYFDKSFECYARSSPNMHDRLTTTLYAANNYCYMDSLAQAKIMIDRAGELLRPYPASEFNIDYHIAAIKYCHAAKAWEQGLFHARRGILLAEKMDKTYKSAELRFMQYKIQHDMGHYGEALETLQKAIDEIPVNLDGNRMLYFQSMAKTYEKMGNIPKAHEWLQRYSDERDSTYPEKMKTDIARIETKYNTAEKEKRIIQLQAEKQDALMTQKNQRLWNGLLGVAGLLLLVATLSLIVFYRTSKKQARQQVKEIEQRQELKVANALLEGEEKERRRLARDLHDGLGGSLAGIRIKLAGQQKKQVNGQLDEVMYLLEDSMSELRRIAHNMMPESLLKVGLRSAITDLCDGLANEELEIEFQWSGPGGDLPHTAQANIYRIVQEVLSNAIRHGRASKILLQCIHEEHMFYITAEDNGRGFDMNAAAGGIGLSNIRSRVQYMKGRLDIDSSPGAGTAVNIELQV</sequence>
<dbReference type="InterPro" id="IPR003594">
    <property type="entry name" value="HATPase_dom"/>
</dbReference>
<evidence type="ECO:0000256" key="5">
    <source>
        <dbReference type="ARBA" id="ARBA00022741"/>
    </source>
</evidence>
<evidence type="ECO:0000256" key="3">
    <source>
        <dbReference type="ARBA" id="ARBA00022553"/>
    </source>
</evidence>
<keyword evidence="7" id="KW-0067">ATP-binding</keyword>
<dbReference type="SMART" id="SM00387">
    <property type="entry name" value="HATPase_c"/>
    <property type="match status" value="1"/>
</dbReference>
<dbReference type="EC" id="2.7.13.3" evidence="2"/>
<keyword evidence="11" id="KW-0732">Signal</keyword>
<dbReference type="Gene3D" id="3.30.565.10">
    <property type="entry name" value="Histidine kinase-like ATPase, C-terminal domain"/>
    <property type="match status" value="1"/>
</dbReference>
<name>A0ABZ2YZR0_9BACT</name>
<keyword evidence="10" id="KW-0472">Membrane</keyword>
<dbReference type="InterPro" id="IPR036890">
    <property type="entry name" value="HATPase_C_sf"/>
</dbReference>
<feature type="transmembrane region" description="Helical" evidence="10">
    <location>
        <begin position="403"/>
        <end position="426"/>
    </location>
</feature>
<proteinExistence type="predicted"/>
<dbReference type="InterPro" id="IPR011712">
    <property type="entry name" value="Sig_transdc_His_kin_sub3_dim/P"/>
</dbReference>
<evidence type="ECO:0000313" key="13">
    <source>
        <dbReference type="EMBL" id="WZN44933.1"/>
    </source>
</evidence>
<dbReference type="SUPFAM" id="SSF55874">
    <property type="entry name" value="ATPase domain of HSP90 chaperone/DNA topoisomerase II/histidine kinase"/>
    <property type="match status" value="1"/>
</dbReference>
<evidence type="ECO:0000256" key="9">
    <source>
        <dbReference type="SAM" id="Coils"/>
    </source>
</evidence>
<feature type="signal peptide" evidence="11">
    <location>
        <begin position="1"/>
        <end position="19"/>
    </location>
</feature>
<keyword evidence="6 13" id="KW-0418">Kinase</keyword>
<accession>A0ABZ2YZR0</accession>